<dbReference type="AlphaFoldDB" id="B4LCB1"/>
<proteinExistence type="predicted"/>
<dbReference type="OrthoDB" id="7850102at2759"/>
<dbReference type="PhylomeDB" id="B4LCB1"/>
<organism evidence="1 2">
    <name type="scientific">Drosophila virilis</name>
    <name type="common">Fruit fly</name>
    <dbReference type="NCBI Taxonomy" id="7244"/>
    <lineage>
        <taxon>Eukaryota</taxon>
        <taxon>Metazoa</taxon>
        <taxon>Ecdysozoa</taxon>
        <taxon>Arthropoda</taxon>
        <taxon>Hexapoda</taxon>
        <taxon>Insecta</taxon>
        <taxon>Pterygota</taxon>
        <taxon>Neoptera</taxon>
        <taxon>Endopterygota</taxon>
        <taxon>Diptera</taxon>
        <taxon>Brachycera</taxon>
        <taxon>Muscomorpha</taxon>
        <taxon>Ephydroidea</taxon>
        <taxon>Drosophilidae</taxon>
        <taxon>Drosophila</taxon>
    </lineage>
</organism>
<dbReference type="KEGG" id="dvi:6622399"/>
<dbReference type="InParanoid" id="B4LCB1"/>
<keyword evidence="2" id="KW-1185">Reference proteome</keyword>
<gene>
    <name evidence="1" type="primary">Dvir\GJ12517</name>
    <name evidence="1" type="ORF">Dvir_GJ12517</name>
</gene>
<accession>B4LCB1</accession>
<sequence length="430" mass="50099">MKEPNEKWLDRHFKQQHVEYRKVFKEAACASDQHIIAYWLKIFGTASKQQKWARNGLMLLMYGHLKEIGHLQVPFTDMRNLGKDLNEVLDSYTGLPVKGQDKSTQIQSPLCKKHESEEISHKEGIKDCAWLQLEQGLTTTVRQPSLRHVPKLSCRGFRSTTSKCKDNFCDISLPAERLQILYDTFDSHECYKDEVVGPKTQDRILNKVESEIMQELNAILEPVNDLKSLPESRMSATASEMDEPCCKSHSNKMEHKGLKAASLTEEYPSYCVSYASEFLEENTSLISEHEDNKDKQTVLGTSLRSASVADKGCQESPRELARREALDAELMYLQRRNRQLRRECLIYYKKNGDLRRHPKYPKVRVNSLGFLVGAYRAHCHFTRWPKSRNYFQQEFDRVNGWRTYRRILLDSSRPSRRSENLQLKRTSTLR</sequence>
<name>B4LCB1_DROVI</name>
<evidence type="ECO:0000313" key="1">
    <source>
        <dbReference type="EMBL" id="EDW68756.1"/>
    </source>
</evidence>
<dbReference type="EMBL" id="CH940647">
    <property type="protein sequence ID" value="EDW68756.1"/>
    <property type="molecule type" value="Genomic_DNA"/>
</dbReference>
<reference evidence="1 2" key="1">
    <citation type="journal article" date="2007" name="Nature">
        <title>Evolution of genes and genomes on the Drosophila phylogeny.</title>
        <authorList>
            <consortium name="Drosophila 12 Genomes Consortium"/>
            <person name="Clark A.G."/>
            <person name="Eisen M.B."/>
            <person name="Smith D.R."/>
            <person name="Bergman C.M."/>
            <person name="Oliver B."/>
            <person name="Markow T.A."/>
            <person name="Kaufman T.C."/>
            <person name="Kellis M."/>
            <person name="Gelbart W."/>
            <person name="Iyer V.N."/>
            <person name="Pollard D.A."/>
            <person name="Sackton T.B."/>
            <person name="Larracuente A.M."/>
            <person name="Singh N.D."/>
            <person name="Abad J.P."/>
            <person name="Abt D.N."/>
            <person name="Adryan B."/>
            <person name="Aguade M."/>
            <person name="Akashi H."/>
            <person name="Anderson W.W."/>
            <person name="Aquadro C.F."/>
            <person name="Ardell D.H."/>
            <person name="Arguello R."/>
            <person name="Artieri C.G."/>
            <person name="Barbash D.A."/>
            <person name="Barker D."/>
            <person name="Barsanti P."/>
            <person name="Batterham P."/>
            <person name="Batzoglou S."/>
            <person name="Begun D."/>
            <person name="Bhutkar A."/>
            <person name="Blanco E."/>
            <person name="Bosak S.A."/>
            <person name="Bradley R.K."/>
            <person name="Brand A.D."/>
            <person name="Brent M.R."/>
            <person name="Brooks A.N."/>
            <person name="Brown R.H."/>
            <person name="Butlin R.K."/>
            <person name="Caggese C."/>
            <person name="Calvi B.R."/>
            <person name="Bernardo de Carvalho A."/>
            <person name="Caspi A."/>
            <person name="Castrezana S."/>
            <person name="Celniker S.E."/>
            <person name="Chang J.L."/>
            <person name="Chapple C."/>
            <person name="Chatterji S."/>
            <person name="Chinwalla A."/>
            <person name="Civetta A."/>
            <person name="Clifton S.W."/>
            <person name="Comeron J.M."/>
            <person name="Costello J.C."/>
            <person name="Coyne J.A."/>
            <person name="Daub J."/>
            <person name="David R.G."/>
            <person name="Delcher A.L."/>
            <person name="Delehaunty K."/>
            <person name="Do C.B."/>
            <person name="Ebling H."/>
            <person name="Edwards K."/>
            <person name="Eickbush T."/>
            <person name="Evans J.D."/>
            <person name="Filipski A."/>
            <person name="Findeiss S."/>
            <person name="Freyhult E."/>
            <person name="Fulton L."/>
            <person name="Fulton R."/>
            <person name="Garcia A.C."/>
            <person name="Gardiner A."/>
            <person name="Garfield D.A."/>
            <person name="Garvin B.E."/>
            <person name="Gibson G."/>
            <person name="Gilbert D."/>
            <person name="Gnerre S."/>
            <person name="Godfrey J."/>
            <person name="Good R."/>
            <person name="Gotea V."/>
            <person name="Gravely B."/>
            <person name="Greenberg A.J."/>
            <person name="Griffiths-Jones S."/>
            <person name="Gross S."/>
            <person name="Guigo R."/>
            <person name="Gustafson E.A."/>
            <person name="Haerty W."/>
            <person name="Hahn M.W."/>
            <person name="Halligan D.L."/>
            <person name="Halpern A.L."/>
            <person name="Halter G.M."/>
            <person name="Han M.V."/>
            <person name="Heger A."/>
            <person name="Hillier L."/>
            <person name="Hinrichs A.S."/>
            <person name="Holmes I."/>
            <person name="Hoskins R.A."/>
            <person name="Hubisz M.J."/>
            <person name="Hultmark D."/>
            <person name="Huntley M.A."/>
            <person name="Jaffe D.B."/>
            <person name="Jagadeeshan S."/>
            <person name="Jeck W.R."/>
            <person name="Johnson J."/>
            <person name="Jones C.D."/>
            <person name="Jordan W.C."/>
            <person name="Karpen G.H."/>
            <person name="Kataoka E."/>
            <person name="Keightley P.D."/>
            <person name="Kheradpour P."/>
            <person name="Kirkness E.F."/>
            <person name="Koerich L.B."/>
            <person name="Kristiansen K."/>
            <person name="Kudrna D."/>
            <person name="Kulathinal R.J."/>
            <person name="Kumar S."/>
            <person name="Kwok R."/>
            <person name="Lander E."/>
            <person name="Langley C.H."/>
            <person name="Lapoint R."/>
            <person name="Lazzaro B.P."/>
            <person name="Lee S.J."/>
            <person name="Levesque L."/>
            <person name="Li R."/>
            <person name="Lin C.F."/>
            <person name="Lin M.F."/>
            <person name="Lindblad-Toh K."/>
            <person name="Llopart A."/>
            <person name="Long M."/>
            <person name="Low L."/>
            <person name="Lozovsky E."/>
            <person name="Lu J."/>
            <person name="Luo M."/>
            <person name="Machado C.A."/>
            <person name="Makalowski W."/>
            <person name="Marzo M."/>
            <person name="Matsuda M."/>
            <person name="Matzkin L."/>
            <person name="McAllister B."/>
            <person name="McBride C.S."/>
            <person name="McKernan B."/>
            <person name="McKernan K."/>
            <person name="Mendez-Lago M."/>
            <person name="Minx P."/>
            <person name="Mollenhauer M.U."/>
            <person name="Montooth K."/>
            <person name="Mount S.M."/>
            <person name="Mu X."/>
            <person name="Myers E."/>
            <person name="Negre B."/>
            <person name="Newfeld S."/>
            <person name="Nielsen R."/>
            <person name="Noor M.A."/>
            <person name="O'Grady P."/>
            <person name="Pachter L."/>
            <person name="Papaceit M."/>
            <person name="Parisi M.J."/>
            <person name="Parisi M."/>
            <person name="Parts L."/>
            <person name="Pedersen J.S."/>
            <person name="Pesole G."/>
            <person name="Phillippy A.M."/>
            <person name="Ponting C.P."/>
            <person name="Pop M."/>
            <person name="Porcelli D."/>
            <person name="Powell J.R."/>
            <person name="Prohaska S."/>
            <person name="Pruitt K."/>
            <person name="Puig M."/>
            <person name="Quesneville H."/>
            <person name="Ram K.R."/>
            <person name="Rand D."/>
            <person name="Rasmussen M.D."/>
            <person name="Reed L.K."/>
            <person name="Reenan R."/>
            <person name="Reily A."/>
            <person name="Remington K.A."/>
            <person name="Rieger T.T."/>
            <person name="Ritchie M.G."/>
            <person name="Robin C."/>
            <person name="Rogers Y.H."/>
            <person name="Rohde C."/>
            <person name="Rozas J."/>
            <person name="Rubenfield M.J."/>
            <person name="Ruiz A."/>
            <person name="Russo S."/>
            <person name="Salzberg S.L."/>
            <person name="Sanchez-Gracia A."/>
            <person name="Saranga D.J."/>
            <person name="Sato H."/>
            <person name="Schaeffer S.W."/>
            <person name="Schatz M.C."/>
            <person name="Schlenke T."/>
            <person name="Schwartz R."/>
            <person name="Segarra C."/>
            <person name="Singh R.S."/>
            <person name="Sirot L."/>
            <person name="Sirota M."/>
            <person name="Sisneros N.B."/>
            <person name="Smith C.D."/>
            <person name="Smith T.F."/>
            <person name="Spieth J."/>
            <person name="Stage D.E."/>
            <person name="Stark A."/>
            <person name="Stephan W."/>
            <person name="Strausberg R.L."/>
            <person name="Strempel S."/>
            <person name="Sturgill D."/>
            <person name="Sutton G."/>
            <person name="Sutton G.G."/>
            <person name="Tao W."/>
            <person name="Teichmann S."/>
            <person name="Tobari Y.N."/>
            <person name="Tomimura Y."/>
            <person name="Tsolas J.M."/>
            <person name="Valente V.L."/>
            <person name="Venter E."/>
            <person name="Venter J.C."/>
            <person name="Vicario S."/>
            <person name="Vieira F.G."/>
            <person name="Vilella A.J."/>
            <person name="Villasante A."/>
            <person name="Walenz B."/>
            <person name="Wang J."/>
            <person name="Wasserman M."/>
            <person name="Watts T."/>
            <person name="Wilson D."/>
            <person name="Wilson R.K."/>
            <person name="Wing R.A."/>
            <person name="Wolfner M.F."/>
            <person name="Wong A."/>
            <person name="Wong G.K."/>
            <person name="Wu C.I."/>
            <person name="Wu G."/>
            <person name="Yamamoto D."/>
            <person name="Yang H.P."/>
            <person name="Yang S.P."/>
            <person name="Yorke J.A."/>
            <person name="Yoshida K."/>
            <person name="Zdobnov E."/>
            <person name="Zhang P."/>
            <person name="Zhang Y."/>
            <person name="Zimin A.V."/>
            <person name="Baldwin J."/>
            <person name="Abdouelleil A."/>
            <person name="Abdulkadir J."/>
            <person name="Abebe A."/>
            <person name="Abera B."/>
            <person name="Abreu J."/>
            <person name="Acer S.C."/>
            <person name="Aftuck L."/>
            <person name="Alexander A."/>
            <person name="An P."/>
            <person name="Anderson E."/>
            <person name="Anderson S."/>
            <person name="Arachi H."/>
            <person name="Azer M."/>
            <person name="Bachantsang P."/>
            <person name="Barry A."/>
            <person name="Bayul T."/>
            <person name="Berlin A."/>
            <person name="Bessette D."/>
            <person name="Bloom T."/>
            <person name="Blye J."/>
            <person name="Boguslavskiy L."/>
            <person name="Bonnet C."/>
            <person name="Boukhgalter B."/>
            <person name="Bourzgui I."/>
            <person name="Brown A."/>
            <person name="Cahill P."/>
            <person name="Channer S."/>
            <person name="Cheshatsang Y."/>
            <person name="Chuda L."/>
            <person name="Citroen M."/>
            <person name="Collymore A."/>
            <person name="Cooke P."/>
            <person name="Costello M."/>
            <person name="D'Aco K."/>
            <person name="Daza R."/>
            <person name="De Haan G."/>
            <person name="DeGray S."/>
            <person name="DeMaso C."/>
            <person name="Dhargay N."/>
            <person name="Dooley K."/>
            <person name="Dooley E."/>
            <person name="Doricent M."/>
            <person name="Dorje P."/>
            <person name="Dorjee K."/>
            <person name="Dupes A."/>
            <person name="Elong R."/>
            <person name="Falk J."/>
            <person name="Farina A."/>
            <person name="Faro S."/>
            <person name="Ferguson D."/>
            <person name="Fisher S."/>
            <person name="Foley C.D."/>
            <person name="Franke A."/>
            <person name="Friedrich D."/>
            <person name="Gadbois L."/>
            <person name="Gearin G."/>
            <person name="Gearin C.R."/>
            <person name="Giannoukos G."/>
            <person name="Goode T."/>
            <person name="Graham J."/>
            <person name="Grandbois E."/>
            <person name="Grewal S."/>
            <person name="Gyaltsen K."/>
            <person name="Hafez N."/>
            <person name="Hagos B."/>
            <person name="Hall J."/>
            <person name="Henson C."/>
            <person name="Hollinger A."/>
            <person name="Honan T."/>
            <person name="Huard M.D."/>
            <person name="Hughes L."/>
            <person name="Hurhula B."/>
            <person name="Husby M.E."/>
            <person name="Kamat A."/>
            <person name="Kanga B."/>
            <person name="Kashin S."/>
            <person name="Khazanovich D."/>
            <person name="Kisner P."/>
            <person name="Lance K."/>
            <person name="Lara M."/>
            <person name="Lee W."/>
            <person name="Lennon N."/>
            <person name="Letendre F."/>
            <person name="LeVine R."/>
            <person name="Lipovsky A."/>
            <person name="Liu X."/>
            <person name="Liu J."/>
            <person name="Liu S."/>
            <person name="Lokyitsang T."/>
            <person name="Lokyitsang Y."/>
            <person name="Lubonja R."/>
            <person name="Lui A."/>
            <person name="MacDonald P."/>
            <person name="Magnisalis V."/>
            <person name="Maru K."/>
            <person name="Matthews C."/>
            <person name="McCusker W."/>
            <person name="McDonough S."/>
            <person name="Mehta T."/>
            <person name="Meldrim J."/>
            <person name="Meneus L."/>
            <person name="Mihai O."/>
            <person name="Mihalev A."/>
            <person name="Mihova T."/>
            <person name="Mittelman R."/>
            <person name="Mlenga V."/>
            <person name="Montmayeur A."/>
            <person name="Mulrain L."/>
            <person name="Navidi A."/>
            <person name="Naylor J."/>
            <person name="Negash T."/>
            <person name="Nguyen T."/>
            <person name="Nguyen N."/>
            <person name="Nicol R."/>
            <person name="Norbu C."/>
            <person name="Norbu N."/>
            <person name="Novod N."/>
            <person name="O'Neill B."/>
            <person name="Osman S."/>
            <person name="Markiewicz E."/>
            <person name="Oyono O.L."/>
            <person name="Patti C."/>
            <person name="Phunkhang P."/>
            <person name="Pierre F."/>
            <person name="Priest M."/>
            <person name="Raghuraman S."/>
            <person name="Rege F."/>
            <person name="Reyes R."/>
            <person name="Rise C."/>
            <person name="Rogov P."/>
            <person name="Ross K."/>
            <person name="Ryan E."/>
            <person name="Settipalli S."/>
            <person name="Shea T."/>
            <person name="Sherpa N."/>
            <person name="Shi L."/>
            <person name="Shih D."/>
            <person name="Sparrow T."/>
            <person name="Spaulding J."/>
            <person name="Stalker J."/>
            <person name="Stange-Thomann N."/>
            <person name="Stavropoulos S."/>
            <person name="Stone C."/>
            <person name="Strader C."/>
            <person name="Tesfaye S."/>
            <person name="Thomson T."/>
            <person name="Thoulutsang Y."/>
            <person name="Thoulutsang D."/>
            <person name="Topham K."/>
            <person name="Topping I."/>
            <person name="Tsamla T."/>
            <person name="Vassiliev H."/>
            <person name="Vo A."/>
            <person name="Wangchuk T."/>
            <person name="Wangdi T."/>
            <person name="Weiand M."/>
            <person name="Wilkinson J."/>
            <person name="Wilson A."/>
            <person name="Yadav S."/>
            <person name="Young G."/>
            <person name="Yu Q."/>
            <person name="Zembek L."/>
            <person name="Zhong D."/>
            <person name="Zimmer A."/>
            <person name="Zwirko Z."/>
            <person name="Jaffe D.B."/>
            <person name="Alvarez P."/>
            <person name="Brockman W."/>
            <person name="Butler J."/>
            <person name="Chin C."/>
            <person name="Gnerre S."/>
            <person name="Grabherr M."/>
            <person name="Kleber M."/>
            <person name="Mauceli E."/>
            <person name="MacCallum I."/>
        </authorList>
    </citation>
    <scope>NUCLEOTIDE SEQUENCE [LARGE SCALE GENOMIC DNA]</scope>
    <source>
        <strain evidence="2">Tucson 15010-1051.87</strain>
    </source>
</reference>
<dbReference type="HOGENOM" id="CLU_638221_0_0_1"/>
<evidence type="ECO:0000313" key="2">
    <source>
        <dbReference type="Proteomes" id="UP000008792"/>
    </source>
</evidence>
<dbReference type="OMA" id="SEMDEPC"/>
<dbReference type="Proteomes" id="UP000008792">
    <property type="component" value="Unassembled WGS sequence"/>
</dbReference>
<dbReference type="eggNOG" id="ENOG502T8ZD">
    <property type="taxonomic scope" value="Eukaryota"/>
</dbReference>
<evidence type="ECO:0008006" key="3">
    <source>
        <dbReference type="Google" id="ProtNLM"/>
    </source>
</evidence>
<protein>
    <recommendedName>
        <fullName evidence="3">DUF4485 domain-containing protein</fullName>
    </recommendedName>
</protein>